<keyword evidence="2" id="KW-1185">Reference proteome</keyword>
<evidence type="ECO:0000313" key="2">
    <source>
        <dbReference type="Proteomes" id="UP000183642"/>
    </source>
</evidence>
<organism evidence="1 2">
    <name type="scientific">Geodermatophilus obscurus</name>
    <dbReference type="NCBI Taxonomy" id="1861"/>
    <lineage>
        <taxon>Bacteria</taxon>
        <taxon>Bacillati</taxon>
        <taxon>Actinomycetota</taxon>
        <taxon>Actinomycetes</taxon>
        <taxon>Geodermatophilales</taxon>
        <taxon>Geodermatophilaceae</taxon>
        <taxon>Geodermatophilus</taxon>
    </lineage>
</organism>
<protein>
    <recommendedName>
        <fullName evidence="3">Phytanoyl-CoA dioxygenase (PhyH)</fullName>
    </recommendedName>
</protein>
<dbReference type="OrthoDB" id="467001at2"/>
<accession>A0A1I5DGH4</accession>
<evidence type="ECO:0008006" key="3">
    <source>
        <dbReference type="Google" id="ProtNLM"/>
    </source>
</evidence>
<sequence>MLDLAVRAGNRVKREVIGRVGPARELSQHLHRQRLRRYEPFVPTLSPQRAEVVATLREEGVCVSTLDRLGLPGTDRLQAGLGALAAATARGATPGSDTSRPSLDDVLAESDVWQWGLQPELLDLAEAHLGLPPRYHGADVRCEHATARTVGVRQWHRDMEDHRMFKILVWLNDVDLEGGPFEWVSRRHTDRLVRELAYVTGFVGDDALRRRVPEDEWRRATGPTWTAVVADTRAVFHRAMPPVRRDRGSVTFTYTSRTPMTTVPVPPVTERQRELASRGLDDRQLACLPRAFTR</sequence>
<dbReference type="Gene3D" id="2.60.120.620">
    <property type="entry name" value="q2cbj1_9rhob like domain"/>
    <property type="match status" value="1"/>
</dbReference>
<gene>
    <name evidence="1" type="ORF">SAMN05660359_00770</name>
</gene>
<dbReference type="AlphaFoldDB" id="A0A1I5DGH4"/>
<dbReference type="EMBL" id="FOWE01000002">
    <property type="protein sequence ID" value="SFN98374.1"/>
    <property type="molecule type" value="Genomic_DNA"/>
</dbReference>
<reference evidence="2" key="1">
    <citation type="submission" date="2016-10" db="EMBL/GenBank/DDBJ databases">
        <authorList>
            <person name="Varghese N."/>
            <person name="Submissions S."/>
        </authorList>
    </citation>
    <scope>NUCLEOTIDE SEQUENCE [LARGE SCALE GENOMIC DNA]</scope>
    <source>
        <strain evidence="2">DSM 43161</strain>
    </source>
</reference>
<name>A0A1I5DGH4_9ACTN</name>
<dbReference type="RefSeq" id="WP_075012210.1">
    <property type="nucleotide sequence ID" value="NZ_FOWE01000002.1"/>
</dbReference>
<dbReference type="SUPFAM" id="SSF51197">
    <property type="entry name" value="Clavaminate synthase-like"/>
    <property type="match status" value="1"/>
</dbReference>
<proteinExistence type="predicted"/>
<dbReference type="Proteomes" id="UP000183642">
    <property type="component" value="Unassembled WGS sequence"/>
</dbReference>
<evidence type="ECO:0000313" key="1">
    <source>
        <dbReference type="EMBL" id="SFN98374.1"/>
    </source>
</evidence>